<protein>
    <submittedName>
        <fullName evidence="2">Uncharacterized protein</fullName>
    </submittedName>
</protein>
<keyword evidence="1" id="KW-0732">Signal</keyword>
<name>A0A7H9ALP9_9FLAO</name>
<proteinExistence type="predicted"/>
<sequence length="272" mass="31752">MRLYFYVLLLLLLHPIGNAADLEEGLSDLLSTDYQELAAFSKKLRACEVTEESFRLLFWEGLTKSFDFYKTSKKIHSTDIDRLIATELFSHTDLSHPFKKPEMRKTNLAKAFHLLNQFSGEWHGHWGPMNVHHFWLPVRQFNQAVSKKFTLVGFQSCFTGDGFGWNYLVKEGENITVLGFVYHFNDEGRISAKNPHYAYMNSNNQLTWVSDNHIYHEFICDSSHCFKTRHYVISGVKYEKQTQGLQSEYGFQTIYLPDNEDLPAFKHITLNK</sequence>
<evidence type="ECO:0000256" key="1">
    <source>
        <dbReference type="SAM" id="SignalP"/>
    </source>
</evidence>
<dbReference type="RefSeq" id="WP_179240714.1">
    <property type="nucleotide sequence ID" value="NZ_CP058595.1"/>
</dbReference>
<gene>
    <name evidence="2" type="ORF">HYG79_03140</name>
</gene>
<dbReference type="EMBL" id="CP058595">
    <property type="protein sequence ID" value="QLG44380.1"/>
    <property type="molecule type" value="Genomic_DNA"/>
</dbReference>
<evidence type="ECO:0000313" key="2">
    <source>
        <dbReference type="EMBL" id="QLG44380.1"/>
    </source>
</evidence>
<dbReference type="Proteomes" id="UP000509302">
    <property type="component" value="Chromosome"/>
</dbReference>
<evidence type="ECO:0000313" key="3">
    <source>
        <dbReference type="Proteomes" id="UP000509302"/>
    </source>
</evidence>
<feature type="chain" id="PRO_5028810400" evidence="1">
    <location>
        <begin position="20"/>
        <end position="272"/>
    </location>
</feature>
<dbReference type="KEGG" id="cagg:HYG79_03140"/>
<keyword evidence="3" id="KW-1185">Reference proteome</keyword>
<reference evidence="2 3" key="1">
    <citation type="journal article" date="2006" name="Int. J. Syst. Evol. Microbiol.">
        <title>Costertonia aggregata gen. nov., sp. nov., a mesophilic marine bacterium of the family Flavobacteriaceae, isolated from a mature biofilm.</title>
        <authorList>
            <person name="Kwon K.K."/>
            <person name="Lee Y.K."/>
            <person name="Lee H.K."/>
        </authorList>
    </citation>
    <scope>NUCLEOTIDE SEQUENCE [LARGE SCALE GENOMIC DNA]</scope>
    <source>
        <strain evidence="2 3">KCCM 42265</strain>
    </source>
</reference>
<accession>A0A7H9ALP9</accession>
<dbReference type="AlphaFoldDB" id="A0A7H9ALP9"/>
<organism evidence="2 3">
    <name type="scientific">Costertonia aggregata</name>
    <dbReference type="NCBI Taxonomy" id="343403"/>
    <lineage>
        <taxon>Bacteria</taxon>
        <taxon>Pseudomonadati</taxon>
        <taxon>Bacteroidota</taxon>
        <taxon>Flavobacteriia</taxon>
        <taxon>Flavobacteriales</taxon>
        <taxon>Flavobacteriaceae</taxon>
        <taxon>Costertonia</taxon>
    </lineage>
</organism>
<feature type="signal peptide" evidence="1">
    <location>
        <begin position="1"/>
        <end position="19"/>
    </location>
</feature>